<dbReference type="AlphaFoldDB" id="A0A6C0I5Y5"/>
<organism evidence="1">
    <name type="scientific">viral metagenome</name>
    <dbReference type="NCBI Taxonomy" id="1070528"/>
    <lineage>
        <taxon>unclassified sequences</taxon>
        <taxon>metagenomes</taxon>
        <taxon>organismal metagenomes</taxon>
    </lineage>
</organism>
<name>A0A6C0I5Y5_9ZZZZ</name>
<evidence type="ECO:0008006" key="2">
    <source>
        <dbReference type="Google" id="ProtNLM"/>
    </source>
</evidence>
<sequence>MKIITSVVNNPSYIIIQYYLLKKFFLDDFEYIVFNDAKDFPDYSNFQDETIKKEIENTCNILNIKCINIPNEHHRTELNSLVRTSDSMNYMLKYQLTNPDKYLIIDSDMFLIDYLNPEKYYQHDCAVVLKQTDNKTYNYMWNGFVYFDMHKMKNLSFLNWDCRDGNNVGLRMNDWFHCWFLENNKHHIIEPSVIRNVEKDSVPVDNVLFIRYLHSQTWDEKDLPENLKHNQPLKEFVKTDIRYKRNKNIHDKYICEIYDNKFLHLTSGGNHLKEDKINHQYYTQQLINISHKLLHNLN</sequence>
<proteinExistence type="predicted"/>
<reference evidence="1" key="1">
    <citation type="journal article" date="2020" name="Nature">
        <title>Giant virus diversity and host interactions through global metagenomics.</title>
        <authorList>
            <person name="Schulz F."/>
            <person name="Roux S."/>
            <person name="Paez-Espino D."/>
            <person name="Jungbluth S."/>
            <person name="Walsh D.A."/>
            <person name="Denef V.J."/>
            <person name="McMahon K.D."/>
            <person name="Konstantinidis K.T."/>
            <person name="Eloe-Fadrosh E.A."/>
            <person name="Kyrpides N.C."/>
            <person name="Woyke T."/>
        </authorList>
    </citation>
    <scope>NUCLEOTIDE SEQUENCE</scope>
    <source>
        <strain evidence="1">GVMAG-M-3300023184-24</strain>
    </source>
</reference>
<evidence type="ECO:0000313" key="1">
    <source>
        <dbReference type="EMBL" id="QHT88202.1"/>
    </source>
</evidence>
<accession>A0A6C0I5Y5</accession>
<dbReference type="EMBL" id="MN740111">
    <property type="protein sequence ID" value="QHT88202.1"/>
    <property type="molecule type" value="Genomic_DNA"/>
</dbReference>
<protein>
    <recommendedName>
        <fullName evidence="2">Nucleotide-diphospho-sugar transferase domain-containing protein</fullName>
    </recommendedName>
</protein>